<evidence type="ECO:0000256" key="5">
    <source>
        <dbReference type="SAM" id="Phobius"/>
    </source>
</evidence>
<sequence length="375" mass="41415">MRWALLLRGLVTFVFILLGWELGRQLTGVEALESLTLSSARLIVPLAIFSGVVGLVGAPWLTVKPANALRSSLRQIPTVQLMAATAGMAIGLAIAALLAYPLSLLPNPFGTILPFVGVIVMGYLGVTMMVLRHREILNFFRFPNGGEDGRDLPKLPLFAKGGRPQYADTMLLDTSVIIDGRIADVAETGFLWAILAVPRFILNELQYIADSAEVLRRNRGRRGLEILDRLQKIEGVNIVFLDQDPAEAQQVDEKLVYLAREMRAAIVTNDYNLNRVAKLQGVRVLNINELANAVKSVVLPGEEMTIHVIQEGKEMNQGVGYLDDGTMVVVEQGRRHMGARLSVRVTKVLQTNAGRLIFAVPEDVQERRRAYESVR</sequence>
<feature type="transmembrane region" description="Helical" evidence="5">
    <location>
        <begin position="43"/>
        <end position="61"/>
    </location>
</feature>
<dbReference type="Gene3D" id="3.40.50.1010">
    <property type="entry name" value="5'-nuclease"/>
    <property type="match status" value="1"/>
</dbReference>
<feature type="domain" description="TRAM" evidence="6">
    <location>
        <begin position="297"/>
        <end position="358"/>
    </location>
</feature>
<dbReference type="GO" id="GO:0004518">
    <property type="term" value="F:nuclease activity"/>
    <property type="evidence" value="ECO:0007669"/>
    <property type="project" value="UniProtKB-KW"/>
</dbReference>
<keyword evidence="5" id="KW-1133">Transmembrane helix</keyword>
<dbReference type="InterPro" id="IPR002716">
    <property type="entry name" value="PIN_dom"/>
</dbReference>
<dbReference type="PANTHER" id="PTHR11603">
    <property type="entry name" value="AAA FAMILY ATPASE"/>
    <property type="match status" value="1"/>
</dbReference>
<dbReference type="AlphaFoldDB" id="A0A6B1D739"/>
<comment type="caution">
    <text evidence="7">The sequence shown here is derived from an EMBL/GenBank/DDBJ whole genome shotgun (WGS) entry which is preliminary data.</text>
</comment>
<reference evidence="7" key="1">
    <citation type="submission" date="2019-09" db="EMBL/GenBank/DDBJ databases">
        <title>Characterisation of the sponge microbiome using genome-centric metagenomics.</title>
        <authorList>
            <person name="Engelberts J.P."/>
            <person name="Robbins S.J."/>
            <person name="De Goeij J.M."/>
            <person name="Aranda M."/>
            <person name="Bell S.C."/>
            <person name="Webster N.S."/>
        </authorList>
    </citation>
    <scope>NUCLEOTIDE SEQUENCE</scope>
    <source>
        <strain evidence="7">SB0661_bin_32</strain>
    </source>
</reference>
<keyword evidence="3" id="KW-0378">Hydrolase</keyword>
<keyword evidence="2" id="KW-0540">Nuclease</keyword>
<dbReference type="GO" id="GO:0016787">
    <property type="term" value="F:hydrolase activity"/>
    <property type="evidence" value="ECO:0007669"/>
    <property type="project" value="UniProtKB-KW"/>
</dbReference>
<evidence type="ECO:0000259" key="6">
    <source>
        <dbReference type="PROSITE" id="PS50926"/>
    </source>
</evidence>
<organism evidence="7">
    <name type="scientific">Caldilineaceae bacterium SB0661_bin_32</name>
    <dbReference type="NCBI Taxonomy" id="2605255"/>
    <lineage>
        <taxon>Bacteria</taxon>
        <taxon>Bacillati</taxon>
        <taxon>Chloroflexota</taxon>
        <taxon>Caldilineae</taxon>
        <taxon>Caldilineales</taxon>
        <taxon>Caldilineaceae</taxon>
    </lineage>
</organism>
<dbReference type="CDD" id="cd09877">
    <property type="entry name" value="PIN_YacL-like"/>
    <property type="match status" value="1"/>
</dbReference>
<name>A0A6B1D739_9CHLR</name>
<keyword evidence="5" id="KW-0812">Transmembrane</keyword>
<accession>A0A6B1D739</accession>
<protein>
    <submittedName>
        <fullName evidence="7">PIN domain nuclease</fullName>
    </submittedName>
</protein>
<dbReference type="SMART" id="SM00670">
    <property type="entry name" value="PINc"/>
    <property type="match status" value="1"/>
</dbReference>
<evidence type="ECO:0000256" key="1">
    <source>
        <dbReference type="ARBA" id="ARBA00001946"/>
    </source>
</evidence>
<dbReference type="EMBL" id="VXMH01000055">
    <property type="protein sequence ID" value="MYC95376.1"/>
    <property type="molecule type" value="Genomic_DNA"/>
</dbReference>
<evidence type="ECO:0000256" key="4">
    <source>
        <dbReference type="ARBA" id="ARBA00022842"/>
    </source>
</evidence>
<dbReference type="SUPFAM" id="SSF88723">
    <property type="entry name" value="PIN domain-like"/>
    <property type="match status" value="1"/>
</dbReference>
<dbReference type="PANTHER" id="PTHR11603:SF147">
    <property type="entry name" value="MEMBRANE PROTEIN"/>
    <property type="match status" value="1"/>
</dbReference>
<feature type="transmembrane region" description="Helical" evidence="5">
    <location>
        <begin position="81"/>
        <end position="100"/>
    </location>
</feature>
<dbReference type="InterPro" id="IPR002792">
    <property type="entry name" value="TRAM_dom"/>
</dbReference>
<dbReference type="PROSITE" id="PS50926">
    <property type="entry name" value="TRAM"/>
    <property type="match status" value="1"/>
</dbReference>
<evidence type="ECO:0000256" key="3">
    <source>
        <dbReference type="ARBA" id="ARBA00022801"/>
    </source>
</evidence>
<keyword evidence="4" id="KW-0460">Magnesium</keyword>
<dbReference type="InterPro" id="IPR029060">
    <property type="entry name" value="PIN-like_dom_sf"/>
</dbReference>
<evidence type="ECO:0000313" key="7">
    <source>
        <dbReference type="EMBL" id="MYC95376.1"/>
    </source>
</evidence>
<evidence type="ECO:0000256" key="2">
    <source>
        <dbReference type="ARBA" id="ARBA00022722"/>
    </source>
</evidence>
<keyword evidence="5" id="KW-0472">Membrane</keyword>
<dbReference type="InterPro" id="IPR052041">
    <property type="entry name" value="Nucleic_acid_metab_PIN/TRAM"/>
</dbReference>
<feature type="transmembrane region" description="Helical" evidence="5">
    <location>
        <begin position="112"/>
        <end position="131"/>
    </location>
</feature>
<comment type="cofactor">
    <cofactor evidence="1">
        <name>Mg(2+)</name>
        <dbReference type="ChEBI" id="CHEBI:18420"/>
    </cofactor>
</comment>
<proteinExistence type="predicted"/>
<gene>
    <name evidence="7" type="ORF">F4X14_10420</name>
</gene>